<dbReference type="InterPro" id="IPR053222">
    <property type="entry name" value="Zygotic_Embryogenesis-Asso"/>
</dbReference>
<evidence type="ECO:0000313" key="2">
    <source>
        <dbReference type="EMBL" id="EGT40397.1"/>
    </source>
</evidence>
<accession>G0MB87</accession>
<keyword evidence="3" id="KW-1185">Reference proteome</keyword>
<dbReference type="PANTHER" id="PTHR22899:SF0">
    <property type="entry name" value="F-BOX ASSOCIATED DOMAIN-CONTAINING PROTEIN-RELATED"/>
    <property type="match status" value="1"/>
</dbReference>
<evidence type="ECO:0000259" key="1">
    <source>
        <dbReference type="Pfam" id="PF07735"/>
    </source>
</evidence>
<organism evidence="3">
    <name type="scientific">Caenorhabditis brenneri</name>
    <name type="common">Nematode worm</name>
    <dbReference type="NCBI Taxonomy" id="135651"/>
    <lineage>
        <taxon>Eukaryota</taxon>
        <taxon>Metazoa</taxon>
        <taxon>Ecdysozoa</taxon>
        <taxon>Nematoda</taxon>
        <taxon>Chromadorea</taxon>
        <taxon>Rhabditida</taxon>
        <taxon>Rhabditina</taxon>
        <taxon>Rhabditomorpha</taxon>
        <taxon>Rhabditoidea</taxon>
        <taxon>Rhabditidae</taxon>
        <taxon>Peloderinae</taxon>
        <taxon>Caenorhabditis</taxon>
    </lineage>
</organism>
<dbReference type="InterPro" id="IPR012885">
    <property type="entry name" value="F-box_Sdz-33"/>
</dbReference>
<dbReference type="Proteomes" id="UP000008068">
    <property type="component" value="Unassembled WGS sequence"/>
</dbReference>
<dbReference type="PANTHER" id="PTHR22899">
    <property type="entry name" value="CYCLIN-RELATED F-BOX FAMILY"/>
    <property type="match status" value="1"/>
</dbReference>
<dbReference type="InParanoid" id="G0MB87"/>
<proteinExistence type="predicted"/>
<dbReference type="Pfam" id="PF07735">
    <property type="entry name" value="FBA_2"/>
    <property type="match status" value="1"/>
</dbReference>
<feature type="domain" description="Sdz-33 F-box" evidence="1">
    <location>
        <begin position="195"/>
        <end position="258"/>
    </location>
</feature>
<protein>
    <recommendedName>
        <fullName evidence="1">Sdz-33 F-box domain-containing protein</fullName>
    </recommendedName>
</protein>
<gene>
    <name evidence="2" type="ORF">CAEBREN_09266</name>
</gene>
<reference evidence="3" key="1">
    <citation type="submission" date="2011-07" db="EMBL/GenBank/DDBJ databases">
        <authorList>
            <consortium name="Caenorhabditis brenneri Sequencing and Analysis Consortium"/>
            <person name="Wilson R.K."/>
        </authorList>
    </citation>
    <scope>NUCLEOTIDE SEQUENCE [LARGE SCALE GENOMIC DNA]</scope>
    <source>
        <strain evidence="3">PB2801</strain>
    </source>
</reference>
<sequence length="332" mass="38711">MANNNFRLLGLPNEAAKHVLKVMDDSERIATSFCSKRTKPLAVTRVKQGRNFVVSIGSIYNVHYIHNGVGEVWGHNTDIGEEYIKIHVPLNPFHALIPIPPIVPITWKQPGWSLLDRINHIKSLFPRVIDYSTNFFSHAFDLNQHLPLLRADSVNHLDIPSFPRDDVFNVRILNYFFKTNRVQFRCTTFQNPETFGKVAIRNMTEIGVYVNFRIDLDQILLTNCRFLHLMDQTFSARAFNKFLKLWRNGSNPNLKYFYYEFSDGQEQNQDINVILSGINARQLLGEERVPFAVVPFYKQYLENGFQIWDQNGRKGILECNEARRVLRFVIFD</sequence>
<evidence type="ECO:0000313" key="3">
    <source>
        <dbReference type="Proteomes" id="UP000008068"/>
    </source>
</evidence>
<name>G0MB87_CAEBE</name>
<dbReference type="AlphaFoldDB" id="G0MB87"/>
<dbReference type="HOGENOM" id="CLU_028840_1_3_1"/>
<dbReference type="EMBL" id="GL379788">
    <property type="protein sequence ID" value="EGT40397.1"/>
    <property type="molecule type" value="Genomic_DNA"/>
</dbReference>